<accession>A0ABX5ZRN4</accession>
<dbReference type="RefSeq" id="WP_150154985.1">
    <property type="nucleotide sequence ID" value="NZ_CP043959.1"/>
</dbReference>
<evidence type="ECO:0000313" key="8">
    <source>
        <dbReference type="Proteomes" id="UP000324308"/>
    </source>
</evidence>
<gene>
    <name evidence="7" type="ORF">F3L20_16145</name>
</gene>
<feature type="transmembrane region" description="Helical" evidence="6">
    <location>
        <begin position="238"/>
        <end position="258"/>
    </location>
</feature>
<feature type="region of interest" description="Disordered" evidence="5">
    <location>
        <begin position="1"/>
        <end position="21"/>
    </location>
</feature>
<keyword evidence="4 6" id="KW-0472">Membrane</keyword>
<sequence>MVEPPTPGGQPPGSPPASPPAARFRGEVRGAITPRAGLIMLGVLILELAFVVSYIGAFHSPTPDKIPVAVVAPAAEQRAVIEKLNSIPGEPLKGQPADTAAQARAMVLEREVDAALLVAPQEGGDRLLVASAGGPSGVQALELVFQKADPSRPVQVTDLRPPNEADGRGLASFYLAVGLVVGGYLASAAASASYGARPANPHRMLIRLGALAVLSVLSGLGGAIIVDLVFDALPGHFVAIWWIGALTTFAAAAAGMAFQVLLGPIGIALSVLIFVVFGNPSAGGVYPAALLPPFWRDLGPALPNGASVALIRNYTYFGGHHTATAWWVLSAWAVGGVLVSALAATFRRRPKAADGTMAPAAPGGTGAAA</sequence>
<evidence type="ECO:0000256" key="2">
    <source>
        <dbReference type="ARBA" id="ARBA00022692"/>
    </source>
</evidence>
<keyword evidence="3 6" id="KW-1133">Transmembrane helix</keyword>
<feature type="transmembrane region" description="Helical" evidence="6">
    <location>
        <begin position="171"/>
        <end position="192"/>
    </location>
</feature>
<feature type="transmembrane region" description="Helical" evidence="6">
    <location>
        <begin position="325"/>
        <end position="346"/>
    </location>
</feature>
<feature type="transmembrane region" description="Helical" evidence="6">
    <location>
        <begin position="204"/>
        <end position="226"/>
    </location>
</feature>
<dbReference type="PANTHER" id="PTHR43077">
    <property type="entry name" value="TRANSPORT PERMEASE YVFS-RELATED"/>
    <property type="match status" value="1"/>
</dbReference>
<evidence type="ECO:0000256" key="1">
    <source>
        <dbReference type="ARBA" id="ARBA00004141"/>
    </source>
</evidence>
<keyword evidence="8" id="KW-1185">Reference proteome</keyword>
<evidence type="ECO:0000313" key="7">
    <source>
        <dbReference type="EMBL" id="QER87221.1"/>
    </source>
</evidence>
<organism evidence="7 8">
    <name type="scientific">Streptomyces tendae</name>
    <dbReference type="NCBI Taxonomy" id="1932"/>
    <lineage>
        <taxon>Bacteria</taxon>
        <taxon>Bacillati</taxon>
        <taxon>Actinomycetota</taxon>
        <taxon>Actinomycetes</taxon>
        <taxon>Kitasatosporales</taxon>
        <taxon>Streptomycetaceae</taxon>
        <taxon>Streptomyces</taxon>
    </lineage>
</organism>
<feature type="transmembrane region" description="Helical" evidence="6">
    <location>
        <begin position="265"/>
        <end position="289"/>
    </location>
</feature>
<evidence type="ECO:0000256" key="3">
    <source>
        <dbReference type="ARBA" id="ARBA00022989"/>
    </source>
</evidence>
<dbReference type="Proteomes" id="UP000324308">
    <property type="component" value="Chromosome"/>
</dbReference>
<reference evidence="7 8" key="1">
    <citation type="submission" date="2019-09" db="EMBL/GenBank/DDBJ databases">
        <title>Draft genome sequence of the Ebosin-producing strain Streptomyces sp. 139.</title>
        <authorList>
            <person name="Ai L."/>
            <person name="Geng M."/>
            <person name="Ma M."/>
            <person name="Bai L."/>
        </authorList>
    </citation>
    <scope>NUCLEOTIDE SEQUENCE [LARGE SCALE GENOMIC DNA]</scope>
    <source>
        <strain evidence="7 8">139</strain>
    </source>
</reference>
<protein>
    <submittedName>
        <fullName evidence="7">DUF3533 domain-containing protein</fullName>
    </submittedName>
</protein>
<evidence type="ECO:0000256" key="4">
    <source>
        <dbReference type="ARBA" id="ARBA00023136"/>
    </source>
</evidence>
<feature type="compositionally biased region" description="Pro residues" evidence="5">
    <location>
        <begin position="1"/>
        <end position="19"/>
    </location>
</feature>
<name>A0ABX5ZRN4_STRTE</name>
<comment type="subcellular location">
    <subcellularLocation>
        <location evidence="1">Membrane</location>
        <topology evidence="1">Multi-pass membrane protein</topology>
    </subcellularLocation>
</comment>
<dbReference type="PANTHER" id="PTHR43077:SF10">
    <property type="entry name" value="TRANSPORT PERMEASE PROTEIN"/>
    <property type="match status" value="1"/>
</dbReference>
<evidence type="ECO:0000256" key="6">
    <source>
        <dbReference type="SAM" id="Phobius"/>
    </source>
</evidence>
<feature type="transmembrane region" description="Helical" evidence="6">
    <location>
        <begin position="38"/>
        <end position="57"/>
    </location>
</feature>
<proteinExistence type="predicted"/>
<evidence type="ECO:0000256" key="5">
    <source>
        <dbReference type="SAM" id="MobiDB-lite"/>
    </source>
</evidence>
<dbReference type="EMBL" id="CP043959">
    <property type="protein sequence ID" value="QER87221.1"/>
    <property type="molecule type" value="Genomic_DNA"/>
</dbReference>
<keyword evidence="2 6" id="KW-0812">Transmembrane</keyword>
<dbReference type="InterPro" id="IPR051328">
    <property type="entry name" value="T7SS_ABC-Transporter"/>
</dbReference>